<feature type="compositionally biased region" description="Low complexity" evidence="1">
    <location>
        <begin position="58"/>
        <end position="89"/>
    </location>
</feature>
<evidence type="ECO:0000313" key="3">
    <source>
        <dbReference type="Proteomes" id="UP001165085"/>
    </source>
</evidence>
<name>A0A9W7AFQ4_9STRA</name>
<evidence type="ECO:0000256" key="1">
    <source>
        <dbReference type="SAM" id="MobiDB-lite"/>
    </source>
</evidence>
<dbReference type="OrthoDB" id="10312490at2759"/>
<proteinExistence type="predicted"/>
<reference evidence="3" key="1">
    <citation type="journal article" date="2023" name="Commun. Biol.">
        <title>Genome analysis of Parmales, the sister group of diatoms, reveals the evolutionary specialization of diatoms from phago-mixotrophs to photoautotrophs.</title>
        <authorList>
            <person name="Ban H."/>
            <person name="Sato S."/>
            <person name="Yoshikawa S."/>
            <person name="Yamada K."/>
            <person name="Nakamura Y."/>
            <person name="Ichinomiya M."/>
            <person name="Sato N."/>
            <person name="Blanc-Mathieu R."/>
            <person name="Endo H."/>
            <person name="Kuwata A."/>
            <person name="Ogata H."/>
        </authorList>
    </citation>
    <scope>NUCLEOTIDE SEQUENCE [LARGE SCALE GENOMIC DNA]</scope>
    <source>
        <strain evidence="3">NIES 3701</strain>
    </source>
</reference>
<comment type="caution">
    <text evidence="2">The sequence shown here is derived from an EMBL/GenBank/DDBJ whole genome shotgun (WGS) entry which is preliminary data.</text>
</comment>
<evidence type="ECO:0000313" key="2">
    <source>
        <dbReference type="EMBL" id="GMH69766.1"/>
    </source>
</evidence>
<keyword evidence="3" id="KW-1185">Reference proteome</keyword>
<dbReference type="Proteomes" id="UP001165085">
    <property type="component" value="Unassembled WGS sequence"/>
</dbReference>
<feature type="region of interest" description="Disordered" evidence="1">
    <location>
        <begin position="1"/>
        <end position="97"/>
    </location>
</feature>
<organism evidence="2 3">
    <name type="scientific">Triparma strigata</name>
    <dbReference type="NCBI Taxonomy" id="1606541"/>
    <lineage>
        <taxon>Eukaryota</taxon>
        <taxon>Sar</taxon>
        <taxon>Stramenopiles</taxon>
        <taxon>Ochrophyta</taxon>
        <taxon>Bolidophyceae</taxon>
        <taxon>Parmales</taxon>
        <taxon>Triparmaceae</taxon>
        <taxon>Triparma</taxon>
    </lineage>
</organism>
<dbReference type="AlphaFoldDB" id="A0A9W7AFQ4"/>
<feature type="compositionally biased region" description="Basic and acidic residues" evidence="1">
    <location>
        <begin position="10"/>
        <end position="22"/>
    </location>
</feature>
<sequence>MVTTATLAESKAETKADDDPRSPKGSARSLVKSKEATHGPSLFFRASFTSDKSRRTSHSSNTNPNPNSSSSNSNSKNNANNSKKSNIKSGPRSVDNDVEKFMDTTNLKILDATETTLTFSLPPVSAKTVIQFKPYGADWGLEGVGGEVEVTQGGEITIESLLPAETYVVRVIVEGKPQGEELVVDTGVPGCSGSSGKKKRRGCVIS</sequence>
<dbReference type="EMBL" id="BRXY01000135">
    <property type="protein sequence ID" value="GMH69766.1"/>
    <property type="molecule type" value="Genomic_DNA"/>
</dbReference>
<protein>
    <submittedName>
        <fullName evidence="2">Uncharacterized protein</fullName>
    </submittedName>
</protein>
<accession>A0A9W7AFQ4</accession>
<gene>
    <name evidence="2" type="ORF">TrST_g4682</name>
</gene>